<gene>
    <name evidence="7 11" type="primary">argR</name>
    <name evidence="11" type="ORF">D7024_07360</name>
</gene>
<dbReference type="PANTHER" id="PTHR34471:SF1">
    <property type="entry name" value="ARGININE REPRESSOR"/>
    <property type="match status" value="1"/>
</dbReference>
<dbReference type="OrthoDB" id="9807089at2"/>
<dbReference type="GO" id="GO:0003677">
    <property type="term" value="F:DNA binding"/>
    <property type="evidence" value="ECO:0007669"/>
    <property type="project" value="UniProtKB-KW"/>
</dbReference>
<keyword evidence="7" id="KW-0678">Repressor</keyword>
<evidence type="ECO:0000256" key="1">
    <source>
        <dbReference type="ARBA" id="ARBA00004496"/>
    </source>
</evidence>
<sequence>MKARRQRQILEIIRQQVIETQEELAEALRAAGFPVTQATVSRDIRELGLVKVPGENNTFRYAAPGETPPLRRYERLKRLLRSSVQFIDFSENLVVVKTLPGEAQGVASAIDQAAWPEIIGTVAGDDTILIVVKPKKLVTTVLQRLNQLARG</sequence>
<comment type="pathway">
    <text evidence="7">Amino-acid biosynthesis; L-arginine biosynthesis [regulation].</text>
</comment>
<dbReference type="AlphaFoldDB" id="A0A494WTR8"/>
<evidence type="ECO:0000256" key="7">
    <source>
        <dbReference type="HAMAP-Rule" id="MF_00173"/>
    </source>
</evidence>
<evidence type="ECO:0000256" key="4">
    <source>
        <dbReference type="ARBA" id="ARBA00023015"/>
    </source>
</evidence>
<evidence type="ECO:0000313" key="11">
    <source>
        <dbReference type="EMBL" id="RKO66779.1"/>
    </source>
</evidence>
<dbReference type="HAMAP" id="MF_00173">
    <property type="entry name" value="Arg_repressor"/>
    <property type="match status" value="1"/>
</dbReference>
<evidence type="ECO:0000256" key="2">
    <source>
        <dbReference type="ARBA" id="ARBA00008316"/>
    </source>
</evidence>
<proteinExistence type="inferred from homology"/>
<dbReference type="NCBIfam" id="TIGR01529">
    <property type="entry name" value="argR_whole"/>
    <property type="match status" value="1"/>
</dbReference>
<dbReference type="SUPFAM" id="SSF46785">
    <property type="entry name" value="Winged helix' DNA-binding domain"/>
    <property type="match status" value="1"/>
</dbReference>
<dbReference type="UniPathway" id="UPA00068"/>
<evidence type="ECO:0000256" key="5">
    <source>
        <dbReference type="ARBA" id="ARBA00023125"/>
    </source>
</evidence>
<comment type="similarity">
    <text evidence="2 7">Belongs to the ArgR family.</text>
</comment>
<dbReference type="RefSeq" id="WP_121451199.1">
    <property type="nucleotide sequence ID" value="NZ_RBWE01000001.1"/>
</dbReference>
<dbReference type="InterPro" id="IPR036251">
    <property type="entry name" value="Arg_repress_C_sf"/>
</dbReference>
<dbReference type="Gene3D" id="1.10.10.10">
    <property type="entry name" value="Winged helix-like DNA-binding domain superfamily/Winged helix DNA-binding domain"/>
    <property type="match status" value="1"/>
</dbReference>
<accession>A0A494WTR8</accession>
<dbReference type="Proteomes" id="UP000271256">
    <property type="component" value="Unassembled WGS sequence"/>
</dbReference>
<dbReference type="Pfam" id="PF02863">
    <property type="entry name" value="Arg_repressor_C"/>
    <property type="match status" value="1"/>
</dbReference>
<dbReference type="GO" id="GO:0005737">
    <property type="term" value="C:cytoplasm"/>
    <property type="evidence" value="ECO:0007669"/>
    <property type="project" value="UniProtKB-SubCell"/>
</dbReference>
<dbReference type="InterPro" id="IPR036388">
    <property type="entry name" value="WH-like_DNA-bd_sf"/>
</dbReference>
<dbReference type="SUPFAM" id="SSF55252">
    <property type="entry name" value="C-terminal domain of arginine repressor"/>
    <property type="match status" value="1"/>
</dbReference>
<dbReference type="GO" id="GO:0006526">
    <property type="term" value="P:L-arginine biosynthetic process"/>
    <property type="evidence" value="ECO:0007669"/>
    <property type="project" value="UniProtKB-UniPathway"/>
</dbReference>
<reference evidence="11 12" key="1">
    <citation type="submission" date="2018-10" db="EMBL/GenBank/DDBJ databases">
        <authorList>
            <person name="Grouzdev D.S."/>
            <person name="Krutkina M.S."/>
            <person name="Tourova T.P."/>
            <person name="Nazina T.N."/>
        </authorList>
    </citation>
    <scope>NUCLEOTIDE SEQUENCE [LARGE SCALE GENOMIC DNA]</scope>
    <source>
        <strain evidence="11 12">435</strain>
    </source>
</reference>
<comment type="subcellular location">
    <subcellularLocation>
        <location evidence="1 7">Cytoplasm</location>
    </subcellularLocation>
</comment>
<name>A0A494WTR8_9FIRM</name>
<comment type="function">
    <text evidence="7">Regulates arginine biosynthesis genes.</text>
</comment>
<organism evidence="11 12">
    <name type="scientific">Desulfofundulus salinus</name>
    <dbReference type="NCBI Taxonomy" id="2419843"/>
    <lineage>
        <taxon>Bacteria</taxon>
        <taxon>Bacillati</taxon>
        <taxon>Bacillota</taxon>
        <taxon>Clostridia</taxon>
        <taxon>Eubacteriales</taxon>
        <taxon>Peptococcaceae</taxon>
        <taxon>Desulfofundulus</taxon>
    </lineage>
</organism>
<keyword evidence="5 7" id="KW-0238">DNA-binding</keyword>
<keyword evidence="4 7" id="KW-0805">Transcription regulation</keyword>
<dbReference type="InterPro" id="IPR020899">
    <property type="entry name" value="Arg_repress_C"/>
</dbReference>
<evidence type="ECO:0000256" key="6">
    <source>
        <dbReference type="ARBA" id="ARBA00023163"/>
    </source>
</evidence>
<dbReference type="PANTHER" id="PTHR34471">
    <property type="entry name" value="ARGININE REPRESSOR"/>
    <property type="match status" value="1"/>
</dbReference>
<keyword evidence="6 7" id="KW-0804">Transcription</keyword>
<feature type="domain" description="Arginine repressor DNA-binding" evidence="9">
    <location>
        <begin position="2"/>
        <end position="67"/>
    </location>
</feature>
<evidence type="ECO:0000313" key="12">
    <source>
        <dbReference type="Proteomes" id="UP000271256"/>
    </source>
</evidence>
<dbReference type="Pfam" id="PF01316">
    <property type="entry name" value="Arg_repressor"/>
    <property type="match status" value="1"/>
</dbReference>
<evidence type="ECO:0000256" key="3">
    <source>
        <dbReference type="ARBA" id="ARBA00022490"/>
    </source>
</evidence>
<dbReference type="Gene3D" id="3.30.1360.40">
    <property type="match status" value="1"/>
</dbReference>
<dbReference type="InterPro" id="IPR001669">
    <property type="entry name" value="Arg_repress"/>
</dbReference>
<dbReference type="PRINTS" id="PR01467">
    <property type="entry name" value="ARGREPRESSOR"/>
</dbReference>
<dbReference type="InterPro" id="IPR036390">
    <property type="entry name" value="WH_DNA-bd_sf"/>
</dbReference>
<evidence type="ECO:0000259" key="10">
    <source>
        <dbReference type="Pfam" id="PF02863"/>
    </source>
</evidence>
<dbReference type="GO" id="GO:1900079">
    <property type="term" value="P:regulation of arginine biosynthetic process"/>
    <property type="evidence" value="ECO:0007669"/>
    <property type="project" value="UniProtKB-UniRule"/>
</dbReference>
<dbReference type="EMBL" id="RBWE01000001">
    <property type="protein sequence ID" value="RKO66779.1"/>
    <property type="molecule type" value="Genomic_DNA"/>
</dbReference>
<dbReference type="GO" id="GO:0051259">
    <property type="term" value="P:protein complex oligomerization"/>
    <property type="evidence" value="ECO:0007669"/>
    <property type="project" value="InterPro"/>
</dbReference>
<protein>
    <recommendedName>
        <fullName evidence="7 8">Arginine repressor</fullName>
    </recommendedName>
</protein>
<dbReference type="InterPro" id="IPR020900">
    <property type="entry name" value="Arg_repress_DNA-bd"/>
</dbReference>
<keyword evidence="7" id="KW-0028">Amino-acid biosynthesis</keyword>
<dbReference type="GO" id="GO:0003700">
    <property type="term" value="F:DNA-binding transcription factor activity"/>
    <property type="evidence" value="ECO:0007669"/>
    <property type="project" value="UniProtKB-UniRule"/>
</dbReference>
<keyword evidence="7" id="KW-0055">Arginine biosynthesis</keyword>
<dbReference type="GO" id="GO:0034618">
    <property type="term" value="F:arginine binding"/>
    <property type="evidence" value="ECO:0007669"/>
    <property type="project" value="InterPro"/>
</dbReference>
<comment type="caution">
    <text evidence="11">The sequence shown here is derived from an EMBL/GenBank/DDBJ whole genome shotgun (WGS) entry which is preliminary data.</text>
</comment>
<keyword evidence="12" id="KW-1185">Reference proteome</keyword>
<keyword evidence="3 7" id="KW-0963">Cytoplasm</keyword>
<evidence type="ECO:0000259" key="9">
    <source>
        <dbReference type="Pfam" id="PF01316"/>
    </source>
</evidence>
<feature type="domain" description="Arginine repressor C-terminal" evidence="10">
    <location>
        <begin position="80"/>
        <end position="146"/>
    </location>
</feature>
<evidence type="ECO:0000256" key="8">
    <source>
        <dbReference type="NCBIfam" id="TIGR01529"/>
    </source>
</evidence>